<keyword evidence="3" id="KW-0313">Glucose metabolism</keyword>
<dbReference type="STRING" id="69771.A0A1V6PL00"/>
<comment type="similarity">
    <text evidence="1">Belongs to the glycosyltransferase group 1 family. Glycosyltransferase 4 subfamily.</text>
</comment>
<feature type="domain" description="Glycosyl transferase family 1" evidence="7">
    <location>
        <begin position="450"/>
        <end position="623"/>
    </location>
</feature>
<keyword evidence="6" id="KW-0119">Carbohydrate metabolism</keyword>
<keyword evidence="5" id="KW-0808">Transferase</keyword>
<keyword evidence="4" id="KW-0328">Glycosyltransferase</keyword>
<dbReference type="OrthoDB" id="937291at2759"/>
<dbReference type="InterPro" id="IPR001296">
    <property type="entry name" value="Glyco_trans_1"/>
</dbReference>
<evidence type="ECO:0000259" key="7">
    <source>
        <dbReference type="Pfam" id="PF00534"/>
    </source>
</evidence>
<sequence>MAGDGHDFQRRGSVTRQRRLTQQFKTHSWLAPPSDTIYAGVSTYFSDSHASVIAISIRDTTYLLDFIEKVFPQGKHPSVDETTEFILSHLQMYGESHLEKIIGVAMPRHLAEHCPRLCPRLWGELDIIPQVLPESSLTDQTSAPVKSRAWEAKAIDEQAEAMSRKCVRLFGPENVPLLQVGFMGLVEVDTDFHVRLANLEDFQKTVSPNTWAAVQHYASDLKKRDVKVAFFSATPQGGGVALMRHAIARFSHYLGTDIKWYVPKPRPGVFRVTKNNHNILQGVARPDERLTPQNKKLLREWIEENANRYWSCSGGPLCSPSAGGADVIIVDDPQMPVLIPIAKKHAPDRPVIFRSHIQIRSDLVDTPGTPQADAWEFLWDQIKLADMFISHPVKAFVPQTVPTEMLGYLPASTDWLDGLNKDMRNWDVAHYGRIFNAACRDAAMPIIQYPEDQYIIQIARFDPAKGIFDVLDSYEKFHNRLTSSRPDMKPPKLVICGHSSVDDPDGTVIYDQVIDHVDHKLSYIRNFICVMRLKPLDQVLNALLSKATIALQLSTREGFEVKVSEAIHKGKPIIATRAGGIPLQVENTQSGFLVDVGDTDAVAQHLYDLWTDKELYDRMSAYAVSHVCDEVSTVGQTLSWLYLASGLSKGEPVRPNGQWINDLAFQNSGISSEDIPRLTRAVEVSKMG</sequence>
<dbReference type="GO" id="GO:0016757">
    <property type="term" value="F:glycosyltransferase activity"/>
    <property type="evidence" value="ECO:0007669"/>
    <property type="project" value="UniProtKB-KW"/>
</dbReference>
<evidence type="ECO:0000313" key="9">
    <source>
        <dbReference type="EMBL" id="OQD77685.1"/>
    </source>
</evidence>
<evidence type="ECO:0000256" key="6">
    <source>
        <dbReference type="ARBA" id="ARBA00023277"/>
    </source>
</evidence>
<comment type="subunit">
    <text evidence="2">Homodimer.</text>
</comment>
<dbReference type="OMA" id="GKWIWRC"/>
<dbReference type="EMBL" id="MDYL01000002">
    <property type="protein sequence ID" value="OQD77685.1"/>
    <property type="molecule type" value="Genomic_DNA"/>
</dbReference>
<evidence type="ECO:0000256" key="4">
    <source>
        <dbReference type="ARBA" id="ARBA00022676"/>
    </source>
</evidence>
<dbReference type="PANTHER" id="PTHR47779">
    <property type="entry name" value="SYNTHASE (CCG-9), PUTATIVE (AFU_ORTHOLOGUE AFUA_3G12100)-RELATED"/>
    <property type="match status" value="1"/>
</dbReference>
<feature type="domain" description="Trehalose synthase N-terminal" evidence="8">
    <location>
        <begin position="231"/>
        <end position="394"/>
    </location>
</feature>
<evidence type="ECO:0000256" key="5">
    <source>
        <dbReference type="ARBA" id="ARBA00022679"/>
    </source>
</evidence>
<dbReference type="SUPFAM" id="SSF53756">
    <property type="entry name" value="UDP-Glycosyltransferase/glycogen phosphorylase"/>
    <property type="match status" value="1"/>
</dbReference>
<gene>
    <name evidence="9" type="ORF">PENDEC_c002G03397</name>
</gene>
<evidence type="ECO:0000256" key="1">
    <source>
        <dbReference type="ARBA" id="ARBA00009481"/>
    </source>
</evidence>
<organism evidence="9 10">
    <name type="scientific">Penicillium decumbens</name>
    <dbReference type="NCBI Taxonomy" id="69771"/>
    <lineage>
        <taxon>Eukaryota</taxon>
        <taxon>Fungi</taxon>
        <taxon>Dikarya</taxon>
        <taxon>Ascomycota</taxon>
        <taxon>Pezizomycotina</taxon>
        <taxon>Eurotiomycetes</taxon>
        <taxon>Eurotiomycetidae</taxon>
        <taxon>Eurotiales</taxon>
        <taxon>Aspergillaceae</taxon>
        <taxon>Penicillium</taxon>
    </lineage>
</organism>
<name>A0A1V6PL00_PENDC</name>
<reference evidence="10" key="1">
    <citation type="journal article" date="2017" name="Nat. Microbiol.">
        <title>Global analysis of biosynthetic gene clusters reveals vast potential of secondary metabolite production in Penicillium species.</title>
        <authorList>
            <person name="Nielsen J.C."/>
            <person name="Grijseels S."/>
            <person name="Prigent S."/>
            <person name="Ji B."/>
            <person name="Dainat J."/>
            <person name="Nielsen K.F."/>
            <person name="Frisvad J.C."/>
            <person name="Workman M."/>
            <person name="Nielsen J."/>
        </authorList>
    </citation>
    <scope>NUCLEOTIDE SEQUENCE [LARGE SCALE GENOMIC DNA]</scope>
    <source>
        <strain evidence="10">IBT 11843</strain>
    </source>
</reference>
<dbReference type="Pfam" id="PF00534">
    <property type="entry name" value="Glycos_transf_1"/>
    <property type="match status" value="1"/>
</dbReference>
<dbReference type="Gene3D" id="3.40.50.2000">
    <property type="entry name" value="Glycogen Phosphorylase B"/>
    <property type="match status" value="2"/>
</dbReference>
<dbReference type="InterPro" id="IPR049438">
    <property type="entry name" value="TreT_GT1"/>
</dbReference>
<keyword evidence="10" id="KW-1185">Reference proteome</keyword>
<dbReference type="AlphaFoldDB" id="A0A1V6PL00"/>
<dbReference type="PANTHER" id="PTHR47779:SF1">
    <property type="entry name" value="SYNTHASE (CCG-9), PUTATIVE (AFU_ORTHOLOGUE AFUA_3G12100)-RELATED"/>
    <property type="match status" value="1"/>
</dbReference>
<dbReference type="InterPro" id="IPR052078">
    <property type="entry name" value="Trehalose_Metab_GTase"/>
</dbReference>
<evidence type="ECO:0000256" key="3">
    <source>
        <dbReference type="ARBA" id="ARBA00022526"/>
    </source>
</evidence>
<dbReference type="Pfam" id="PF21269">
    <property type="entry name" value="TreT_GT1"/>
    <property type="match status" value="1"/>
</dbReference>
<dbReference type="Proteomes" id="UP000191522">
    <property type="component" value="Unassembled WGS sequence"/>
</dbReference>
<proteinExistence type="inferred from homology"/>
<accession>A0A1V6PL00</accession>
<comment type="caution">
    <text evidence="9">The sequence shown here is derived from an EMBL/GenBank/DDBJ whole genome shotgun (WGS) entry which is preliminary data.</text>
</comment>
<dbReference type="GO" id="GO:0006006">
    <property type="term" value="P:glucose metabolic process"/>
    <property type="evidence" value="ECO:0007669"/>
    <property type="project" value="UniProtKB-KW"/>
</dbReference>
<evidence type="ECO:0000313" key="10">
    <source>
        <dbReference type="Proteomes" id="UP000191522"/>
    </source>
</evidence>
<evidence type="ECO:0000259" key="8">
    <source>
        <dbReference type="Pfam" id="PF21269"/>
    </source>
</evidence>
<evidence type="ECO:0000256" key="2">
    <source>
        <dbReference type="ARBA" id="ARBA00011738"/>
    </source>
</evidence>
<protein>
    <submittedName>
        <fullName evidence="9">Uncharacterized protein</fullName>
    </submittedName>
</protein>